<evidence type="ECO:0000256" key="7">
    <source>
        <dbReference type="SAM" id="MobiDB-lite"/>
    </source>
</evidence>
<dbReference type="SMR" id="A0A5F9DGP8"/>
<proteinExistence type="predicted"/>
<evidence type="ECO:0000313" key="10">
    <source>
        <dbReference type="Proteomes" id="UP000001811"/>
    </source>
</evidence>
<dbReference type="Ensembl" id="ENSOCUT00000052071.1">
    <property type="protein sequence ID" value="ENSOCUP00000044792.1"/>
    <property type="gene ID" value="ENSOCUG00000033856.1"/>
</dbReference>
<dbReference type="EC" id="5.2.1.8" evidence="6"/>
<reference evidence="9" key="3">
    <citation type="submission" date="2025-09" db="UniProtKB">
        <authorList>
            <consortium name="Ensembl"/>
        </authorList>
    </citation>
    <scope>IDENTIFICATION</scope>
    <source>
        <strain evidence="9">Thorbecke</strain>
    </source>
</reference>
<dbReference type="GO" id="GO:0003755">
    <property type="term" value="F:peptidyl-prolyl cis-trans isomerase activity"/>
    <property type="evidence" value="ECO:0007669"/>
    <property type="project" value="UniProtKB-KW"/>
</dbReference>
<keyword evidence="6" id="KW-0413">Isomerase</keyword>
<evidence type="ECO:0000256" key="4">
    <source>
        <dbReference type="ARBA" id="ARBA00022737"/>
    </source>
</evidence>
<dbReference type="Gene3D" id="3.10.50.40">
    <property type="match status" value="1"/>
</dbReference>
<keyword evidence="10" id="KW-1185">Reference proteome</keyword>
<reference evidence="9" key="2">
    <citation type="submission" date="2025-08" db="UniProtKB">
        <authorList>
            <consortium name="Ensembl"/>
        </authorList>
    </citation>
    <scope>IDENTIFICATION</scope>
    <source>
        <strain evidence="9">Thorbecke</strain>
    </source>
</reference>
<evidence type="ECO:0000313" key="9">
    <source>
        <dbReference type="Ensembl" id="ENSOCUP00000044792.1"/>
    </source>
</evidence>
<comment type="catalytic activity">
    <reaction evidence="6">
        <text>[protein]-peptidylproline (omega=180) = [protein]-peptidylproline (omega=0)</text>
        <dbReference type="Rhea" id="RHEA:16237"/>
        <dbReference type="Rhea" id="RHEA-COMP:10747"/>
        <dbReference type="Rhea" id="RHEA-COMP:10748"/>
        <dbReference type="ChEBI" id="CHEBI:83833"/>
        <dbReference type="ChEBI" id="CHEBI:83834"/>
        <dbReference type="EC" id="5.2.1.8"/>
    </reaction>
</comment>
<dbReference type="PANTHER" id="PTHR11242">
    <property type="entry name" value="ARYL HYDROCARBON RECEPTOR INTERACTING PROTEIN RELATED"/>
    <property type="match status" value="1"/>
</dbReference>
<keyword evidence="3" id="KW-0597">Phosphoprotein</keyword>
<dbReference type="STRING" id="9986.ENSOCUP00000044792"/>
<evidence type="ECO:0000256" key="2">
    <source>
        <dbReference type="ARBA" id="ARBA00022490"/>
    </source>
</evidence>
<keyword evidence="5" id="KW-0802">TPR repeat</keyword>
<evidence type="ECO:0000256" key="5">
    <source>
        <dbReference type="ARBA" id="ARBA00022803"/>
    </source>
</evidence>
<protein>
    <recommendedName>
        <fullName evidence="6">peptidylprolyl isomerase</fullName>
        <ecNumber evidence="6">5.2.1.8</ecNumber>
    </recommendedName>
</protein>
<reference evidence="9 10" key="1">
    <citation type="journal article" date="2011" name="Nature">
        <title>A high-resolution map of human evolutionary constraint using 29 mammals.</title>
        <authorList>
            <person name="Lindblad-Toh K."/>
            <person name="Garber M."/>
            <person name="Zuk O."/>
            <person name="Lin M.F."/>
            <person name="Parker B.J."/>
            <person name="Washietl S."/>
            <person name="Kheradpour P."/>
            <person name="Ernst J."/>
            <person name="Jordan G."/>
            <person name="Mauceli E."/>
            <person name="Ward L.D."/>
            <person name="Lowe C.B."/>
            <person name="Holloway A.K."/>
            <person name="Clamp M."/>
            <person name="Gnerre S."/>
            <person name="Alfoldi J."/>
            <person name="Beal K."/>
            <person name="Chang J."/>
            <person name="Clawson H."/>
            <person name="Cuff J."/>
            <person name="Di Palma F."/>
            <person name="Fitzgerald S."/>
            <person name="Flicek P."/>
            <person name="Guttman M."/>
            <person name="Hubisz M.J."/>
            <person name="Jaffe D.B."/>
            <person name="Jungreis I."/>
            <person name="Kent W.J."/>
            <person name="Kostka D."/>
            <person name="Lara M."/>
            <person name="Martins A.L."/>
            <person name="Massingham T."/>
            <person name="Moltke I."/>
            <person name="Raney B.J."/>
            <person name="Rasmussen M.D."/>
            <person name="Robinson J."/>
            <person name="Stark A."/>
            <person name="Vilella A.J."/>
            <person name="Wen J."/>
            <person name="Xie X."/>
            <person name="Zody M.C."/>
            <person name="Baldwin J."/>
            <person name="Bloom T."/>
            <person name="Chin C.W."/>
            <person name="Heiman D."/>
            <person name="Nicol R."/>
            <person name="Nusbaum C."/>
            <person name="Young S."/>
            <person name="Wilkinson J."/>
            <person name="Worley K.C."/>
            <person name="Kovar C.L."/>
            <person name="Muzny D.M."/>
            <person name="Gibbs R.A."/>
            <person name="Cree A."/>
            <person name="Dihn H.H."/>
            <person name="Fowler G."/>
            <person name="Jhangiani S."/>
            <person name="Joshi V."/>
            <person name="Lee S."/>
            <person name="Lewis L.R."/>
            <person name="Nazareth L.V."/>
            <person name="Okwuonu G."/>
            <person name="Santibanez J."/>
            <person name="Warren W.C."/>
            <person name="Mardis E.R."/>
            <person name="Weinstock G.M."/>
            <person name="Wilson R.K."/>
            <person name="Delehaunty K."/>
            <person name="Dooling D."/>
            <person name="Fronik C."/>
            <person name="Fulton L."/>
            <person name="Fulton B."/>
            <person name="Graves T."/>
            <person name="Minx P."/>
            <person name="Sodergren E."/>
            <person name="Birney E."/>
            <person name="Margulies E.H."/>
            <person name="Herrero J."/>
            <person name="Green E.D."/>
            <person name="Haussler D."/>
            <person name="Siepel A."/>
            <person name="Goldman N."/>
            <person name="Pollard K.S."/>
            <person name="Pedersen J.S."/>
            <person name="Lander E.S."/>
            <person name="Kellis M."/>
        </authorList>
    </citation>
    <scope>NUCLEOTIDE SEQUENCE [LARGE SCALE GENOMIC DNA]</scope>
    <source>
        <strain evidence="10">Thorbecke</strain>
    </source>
</reference>
<evidence type="ECO:0000256" key="6">
    <source>
        <dbReference type="PROSITE-ProRule" id="PRU00277"/>
    </source>
</evidence>
<feature type="domain" description="PPIase FKBP-type" evidence="8">
    <location>
        <begin position="31"/>
        <end position="88"/>
    </location>
</feature>
<dbReference type="InParanoid" id="A0A5F9DGP8"/>
<sequence>MADIIARLREDGIQKRVIQEGRGELPDYQDGTKATFHYRTLHSDREGTVLDDSRARGKPMELIIGKKFKLPVWETIVRSMREGETAQFLCDTKVGAAARRAAHARAHTPSPDPAPDRLSCPPVSDANGPWQGQQRRARAAHVPSRVRPVLLSASLPVLSILALANILPPASKLTPQSPPPGGPP</sequence>
<evidence type="ECO:0000259" key="8">
    <source>
        <dbReference type="PROSITE" id="PS50059"/>
    </source>
</evidence>
<dbReference type="InterPro" id="IPR001179">
    <property type="entry name" value="PPIase_FKBP_dom"/>
</dbReference>
<dbReference type="Pfam" id="PF23322">
    <property type="entry name" value="PPIase_AIP"/>
    <property type="match status" value="1"/>
</dbReference>
<dbReference type="Proteomes" id="UP000001811">
    <property type="component" value="Unplaced"/>
</dbReference>
<evidence type="ECO:0000256" key="3">
    <source>
        <dbReference type="ARBA" id="ARBA00022553"/>
    </source>
</evidence>
<dbReference type="InterPro" id="IPR056277">
    <property type="entry name" value="PPIase_AIP"/>
</dbReference>
<dbReference type="GO" id="GO:0005737">
    <property type="term" value="C:cytoplasm"/>
    <property type="evidence" value="ECO:0007669"/>
    <property type="project" value="UniProtKB-SubCell"/>
</dbReference>
<dbReference type="GeneTree" id="ENSGT00390000001289"/>
<dbReference type="Bgee" id="ENSOCUG00000033856">
    <property type="expression patterns" value="Expressed in brain and 19 other cell types or tissues"/>
</dbReference>
<dbReference type="SUPFAM" id="SSF54534">
    <property type="entry name" value="FKBP-like"/>
    <property type="match status" value="1"/>
</dbReference>
<dbReference type="InterPro" id="IPR039663">
    <property type="entry name" value="AIP/AIPL1/TTC9"/>
</dbReference>
<keyword evidence="4" id="KW-0677">Repeat</keyword>
<accession>A0A5F9DGP8</accession>
<keyword evidence="2" id="KW-0963">Cytoplasm</keyword>
<evidence type="ECO:0000256" key="1">
    <source>
        <dbReference type="ARBA" id="ARBA00004496"/>
    </source>
</evidence>
<dbReference type="AlphaFoldDB" id="A0A5F9DGP8"/>
<dbReference type="InterPro" id="IPR046357">
    <property type="entry name" value="PPIase_dom_sf"/>
</dbReference>
<comment type="subcellular location">
    <subcellularLocation>
        <location evidence="1">Cytoplasm</location>
    </subcellularLocation>
</comment>
<keyword evidence="6" id="KW-0697">Rotamase</keyword>
<organism evidence="9 10">
    <name type="scientific">Oryctolagus cuniculus</name>
    <name type="common">Rabbit</name>
    <dbReference type="NCBI Taxonomy" id="9986"/>
    <lineage>
        <taxon>Eukaryota</taxon>
        <taxon>Metazoa</taxon>
        <taxon>Chordata</taxon>
        <taxon>Craniata</taxon>
        <taxon>Vertebrata</taxon>
        <taxon>Euteleostomi</taxon>
        <taxon>Mammalia</taxon>
        <taxon>Eutheria</taxon>
        <taxon>Euarchontoglires</taxon>
        <taxon>Glires</taxon>
        <taxon>Lagomorpha</taxon>
        <taxon>Leporidae</taxon>
        <taxon>Oryctolagus</taxon>
    </lineage>
</organism>
<dbReference type="PROSITE" id="PS50059">
    <property type="entry name" value="FKBP_PPIASE"/>
    <property type="match status" value="1"/>
</dbReference>
<dbReference type="PANTHER" id="PTHR11242:SF3">
    <property type="entry name" value="AH RECEPTOR-INTERACTING PROTEIN"/>
    <property type="match status" value="1"/>
</dbReference>
<feature type="region of interest" description="Disordered" evidence="7">
    <location>
        <begin position="102"/>
        <end position="142"/>
    </location>
</feature>
<name>A0A5F9DGP8_RABIT</name>